<feature type="transmembrane region" description="Helical" evidence="1">
    <location>
        <begin position="39"/>
        <end position="57"/>
    </location>
</feature>
<evidence type="ECO:0000256" key="1">
    <source>
        <dbReference type="SAM" id="Phobius"/>
    </source>
</evidence>
<feature type="transmembrane region" description="Helical" evidence="1">
    <location>
        <begin position="69"/>
        <end position="88"/>
    </location>
</feature>
<keyword evidence="3" id="KW-1185">Reference proteome</keyword>
<protein>
    <submittedName>
        <fullName evidence="2">Uncharacterized protein</fullName>
    </submittedName>
</protein>
<name>A0ABR2E3D6_9ROSI</name>
<proteinExistence type="predicted"/>
<reference evidence="2 3" key="1">
    <citation type="journal article" date="2024" name="G3 (Bethesda)">
        <title>Genome assembly of Hibiscus sabdariffa L. provides insights into metabolisms of medicinal natural products.</title>
        <authorList>
            <person name="Kim T."/>
        </authorList>
    </citation>
    <scope>NUCLEOTIDE SEQUENCE [LARGE SCALE GENOMIC DNA]</scope>
    <source>
        <strain evidence="2">TK-2024</strain>
        <tissue evidence="2">Old leaves</tissue>
    </source>
</reference>
<feature type="transmembrane region" description="Helical" evidence="1">
    <location>
        <begin position="7"/>
        <end position="33"/>
    </location>
</feature>
<sequence length="110" mass="12205">MVPNLELILLAFLYGSFIACLLLLASFLILIILLLTFSLSIFSIVFIDIFNVFSLFSQFLGSMEADVELAFLLILCMFFQFAIAAASASKPAFGRLASQLRSKLRAEELP</sequence>
<keyword evidence="1" id="KW-0812">Transmembrane</keyword>
<organism evidence="2 3">
    <name type="scientific">Hibiscus sabdariffa</name>
    <name type="common">roselle</name>
    <dbReference type="NCBI Taxonomy" id="183260"/>
    <lineage>
        <taxon>Eukaryota</taxon>
        <taxon>Viridiplantae</taxon>
        <taxon>Streptophyta</taxon>
        <taxon>Embryophyta</taxon>
        <taxon>Tracheophyta</taxon>
        <taxon>Spermatophyta</taxon>
        <taxon>Magnoliopsida</taxon>
        <taxon>eudicotyledons</taxon>
        <taxon>Gunneridae</taxon>
        <taxon>Pentapetalae</taxon>
        <taxon>rosids</taxon>
        <taxon>malvids</taxon>
        <taxon>Malvales</taxon>
        <taxon>Malvaceae</taxon>
        <taxon>Malvoideae</taxon>
        <taxon>Hibiscus</taxon>
    </lineage>
</organism>
<gene>
    <name evidence="2" type="ORF">V6N12_039170</name>
</gene>
<accession>A0ABR2E3D6</accession>
<keyword evidence="1" id="KW-1133">Transmembrane helix</keyword>
<dbReference type="Proteomes" id="UP001472677">
    <property type="component" value="Unassembled WGS sequence"/>
</dbReference>
<dbReference type="EMBL" id="JBBPBM010000020">
    <property type="protein sequence ID" value="KAK8550462.1"/>
    <property type="molecule type" value="Genomic_DNA"/>
</dbReference>
<comment type="caution">
    <text evidence="2">The sequence shown here is derived from an EMBL/GenBank/DDBJ whole genome shotgun (WGS) entry which is preliminary data.</text>
</comment>
<keyword evidence="1" id="KW-0472">Membrane</keyword>
<evidence type="ECO:0000313" key="2">
    <source>
        <dbReference type="EMBL" id="KAK8550462.1"/>
    </source>
</evidence>
<evidence type="ECO:0000313" key="3">
    <source>
        <dbReference type="Proteomes" id="UP001472677"/>
    </source>
</evidence>